<dbReference type="Proteomes" id="UP000663846">
    <property type="component" value="Unassembled WGS sequence"/>
</dbReference>
<evidence type="ECO:0000313" key="1">
    <source>
        <dbReference type="EMBL" id="CAE6438326.1"/>
    </source>
</evidence>
<sequence>MNEPKFNEYDIVSSGEERSGAEERWVSFQPFLLSKGYRLRPRYHPDWIPSWRLTGLRAAYCEDSIDCMPLRVLDGTRSSDGSQVMIKTLVPKQGEGEDELAVLQLFSKPPLKENPANHVVPCLDTFPIPGKESGHFVVMPLLGQYDELPFKRIPEVHDFLQQLFEASTMIMV</sequence>
<dbReference type="AlphaFoldDB" id="A0A8H3AT02"/>
<gene>
    <name evidence="1" type="ORF">RDB_LOCUS124818</name>
</gene>
<dbReference type="EMBL" id="CAJMWS010000368">
    <property type="protein sequence ID" value="CAE6438326.1"/>
    <property type="molecule type" value="Genomic_DNA"/>
</dbReference>
<comment type="caution">
    <text evidence="1">The sequence shown here is derived from an EMBL/GenBank/DDBJ whole genome shotgun (WGS) entry which is preliminary data.</text>
</comment>
<proteinExistence type="predicted"/>
<organism evidence="1 2">
    <name type="scientific">Rhizoctonia solani</name>
    <dbReference type="NCBI Taxonomy" id="456999"/>
    <lineage>
        <taxon>Eukaryota</taxon>
        <taxon>Fungi</taxon>
        <taxon>Dikarya</taxon>
        <taxon>Basidiomycota</taxon>
        <taxon>Agaricomycotina</taxon>
        <taxon>Agaricomycetes</taxon>
        <taxon>Cantharellales</taxon>
        <taxon>Ceratobasidiaceae</taxon>
        <taxon>Rhizoctonia</taxon>
    </lineage>
</organism>
<reference evidence="1" key="1">
    <citation type="submission" date="2021-01" db="EMBL/GenBank/DDBJ databases">
        <authorList>
            <person name="Kaushik A."/>
        </authorList>
    </citation>
    <scope>NUCLEOTIDE SEQUENCE</scope>
    <source>
        <strain evidence="1">AG1-1C</strain>
    </source>
</reference>
<protein>
    <submittedName>
        <fullName evidence="1">Uncharacterized protein</fullName>
    </submittedName>
</protein>
<evidence type="ECO:0000313" key="2">
    <source>
        <dbReference type="Proteomes" id="UP000663846"/>
    </source>
</evidence>
<name>A0A8H3AT02_9AGAM</name>
<accession>A0A8H3AT02</accession>